<proteinExistence type="predicted"/>
<evidence type="ECO:0000313" key="3">
    <source>
        <dbReference type="Proteomes" id="UP000886818"/>
    </source>
</evidence>
<dbReference type="SMART" id="SM00471">
    <property type="entry name" value="HDc"/>
    <property type="match status" value="1"/>
</dbReference>
<dbReference type="InterPro" id="IPR037522">
    <property type="entry name" value="HD_GYP_dom"/>
</dbReference>
<dbReference type="PANTHER" id="PTHR43155">
    <property type="entry name" value="CYCLIC DI-GMP PHOSPHODIESTERASE PA4108-RELATED"/>
    <property type="match status" value="1"/>
</dbReference>
<feature type="domain" description="HD-GYP" evidence="1">
    <location>
        <begin position="133"/>
        <end position="327"/>
    </location>
</feature>
<dbReference type="InterPro" id="IPR003607">
    <property type="entry name" value="HD/PDEase_dom"/>
</dbReference>
<dbReference type="Proteomes" id="UP000886818">
    <property type="component" value="Chromosome"/>
</dbReference>
<dbReference type="EMBL" id="CP078093">
    <property type="protein sequence ID" value="QXM06912.1"/>
    <property type="molecule type" value="Genomic_DNA"/>
</dbReference>
<keyword evidence="3" id="KW-1185">Reference proteome</keyword>
<dbReference type="PROSITE" id="PS51832">
    <property type="entry name" value="HD_GYP"/>
    <property type="match status" value="1"/>
</dbReference>
<dbReference type="CDD" id="cd00077">
    <property type="entry name" value="HDc"/>
    <property type="match status" value="1"/>
</dbReference>
<dbReference type="RefSeq" id="WP_218283605.1">
    <property type="nucleotide sequence ID" value="NZ_CP078093.1"/>
</dbReference>
<gene>
    <name evidence="2" type="ORF">KVH43_04115</name>
</gene>
<accession>A0ABX8RCX2</accession>
<name>A0ABX8RCX2_9CLOT</name>
<sequence length="372" mass="43510">MTAKLKTVKLPVNQLAENMVIGVDIIDHEGRKLIRKGYKIKSPDRIKDLLKKHNIENIGIHLCEIEYLKNKEELPIPDAKDMSLINTLEEEIVYFKESLPTIKASISTYFQHILDGKEINPTTLKEYTKENLKIFNLRTNIFQLIEIMRKMDHTVYTHCYNVALTSYTIGKWMQLCEKDLEELFLAAMLTDIGKLQIPKEILYKKDSLTHEEKIEIQKHTIYSYNLIKPYSCISYKIKQAVLTHHERMNNTGYPLRLKASDIPLYSRIIAVADIYNTLISEGIGIFTVFDVLKNMETDYKKLLDLNILYTFLKYIGQCFIGQKVKLNNNQLGEVIFINNKHMNKPIIRLMSSNKIIDTNKYSHNWKIKEFII</sequence>
<organism evidence="2 3">
    <name type="scientific">Crassaminicella indica</name>
    <dbReference type="NCBI Taxonomy" id="2855394"/>
    <lineage>
        <taxon>Bacteria</taxon>
        <taxon>Bacillati</taxon>
        <taxon>Bacillota</taxon>
        <taxon>Clostridia</taxon>
        <taxon>Eubacteriales</taxon>
        <taxon>Clostridiaceae</taxon>
        <taxon>Crassaminicella</taxon>
    </lineage>
</organism>
<dbReference type="PANTHER" id="PTHR43155:SF2">
    <property type="entry name" value="CYCLIC DI-GMP PHOSPHODIESTERASE PA4108"/>
    <property type="match status" value="1"/>
</dbReference>
<reference evidence="2" key="1">
    <citation type="submission" date="2021-07" db="EMBL/GenBank/DDBJ databases">
        <title>Complete genome sequence of Crassaminicella sp. 143-21, isolated from a deep-sea hydrothermal vent.</title>
        <authorList>
            <person name="Li X."/>
        </authorList>
    </citation>
    <scope>NUCLEOTIDE SEQUENCE</scope>
    <source>
        <strain evidence="2">143-21</strain>
    </source>
</reference>
<evidence type="ECO:0000313" key="2">
    <source>
        <dbReference type="EMBL" id="QXM06912.1"/>
    </source>
</evidence>
<protein>
    <submittedName>
        <fullName evidence="2">HD-GYP domain-containing protein</fullName>
    </submittedName>
</protein>
<evidence type="ECO:0000259" key="1">
    <source>
        <dbReference type="PROSITE" id="PS51832"/>
    </source>
</evidence>
<dbReference type="Pfam" id="PF13487">
    <property type="entry name" value="HD_5"/>
    <property type="match status" value="1"/>
</dbReference>